<dbReference type="Pfam" id="PF09353">
    <property type="entry name" value="DUF1995"/>
    <property type="match status" value="1"/>
</dbReference>
<feature type="signal peptide" evidence="1">
    <location>
        <begin position="1"/>
        <end position="16"/>
    </location>
</feature>
<gene>
    <name evidence="3" type="ORF">CTEN210_07352</name>
</gene>
<feature type="domain" description="DUF1995" evidence="2">
    <location>
        <begin position="37"/>
        <end position="259"/>
    </location>
</feature>
<evidence type="ECO:0000313" key="3">
    <source>
        <dbReference type="EMBL" id="GFH50876.1"/>
    </source>
</evidence>
<dbReference type="PANTHER" id="PTHR35509:SF4">
    <property type="entry name" value="DUF1995 DOMAIN-CONTAINING PROTEIN"/>
    <property type="match status" value="1"/>
</dbReference>
<dbReference type="AlphaFoldDB" id="A0AAD3CRJ5"/>
<keyword evidence="4" id="KW-1185">Reference proteome</keyword>
<evidence type="ECO:0000256" key="1">
    <source>
        <dbReference type="SAM" id="SignalP"/>
    </source>
</evidence>
<evidence type="ECO:0000259" key="2">
    <source>
        <dbReference type="Pfam" id="PF09353"/>
    </source>
</evidence>
<feature type="chain" id="PRO_5042251703" description="DUF1995 domain-containing protein" evidence="1">
    <location>
        <begin position="17"/>
        <end position="265"/>
    </location>
</feature>
<feature type="non-terminal residue" evidence="3">
    <location>
        <position position="1"/>
    </location>
</feature>
<sequence length="265" mass="28981">MKFILTFLILPLAANAFVPFLDGGKGMPKLYDGWFNEQIAKQASAALGRAIAAGNKKIEVNFPPVPNVEEVKFGTPLNQKFGKNVVGKDLKVDGGYKPGSDLSRQLIGYSNVYWAKKLAGAAKGSTACITTEPVNFSTIKGMGGISRTGKVMSDKARKEARDNECIICVNPGGEETWDRLVSAHAAPSSTFVVLNNAYSTSYDLGNKKGYEEAYYLKRISKGWVYRSFPGDWEAYIEKPDGTVELLQTYSTKPALREVSALVRDE</sequence>
<name>A0AAD3CRJ5_9STRA</name>
<dbReference type="InterPro" id="IPR018962">
    <property type="entry name" value="DUF1995"/>
</dbReference>
<reference evidence="3 4" key="1">
    <citation type="journal article" date="2021" name="Sci. Rep.">
        <title>The genome of the diatom Chaetoceros tenuissimus carries an ancient integrated fragment of an extant virus.</title>
        <authorList>
            <person name="Hongo Y."/>
            <person name="Kimura K."/>
            <person name="Takaki Y."/>
            <person name="Yoshida Y."/>
            <person name="Baba S."/>
            <person name="Kobayashi G."/>
            <person name="Nagasaki K."/>
            <person name="Hano T."/>
            <person name="Tomaru Y."/>
        </authorList>
    </citation>
    <scope>NUCLEOTIDE SEQUENCE [LARGE SCALE GENOMIC DNA]</scope>
    <source>
        <strain evidence="3 4">NIES-3715</strain>
    </source>
</reference>
<proteinExistence type="predicted"/>
<comment type="caution">
    <text evidence="3">The sequence shown here is derived from an EMBL/GenBank/DDBJ whole genome shotgun (WGS) entry which is preliminary data.</text>
</comment>
<evidence type="ECO:0000313" key="4">
    <source>
        <dbReference type="Proteomes" id="UP001054902"/>
    </source>
</evidence>
<keyword evidence="1" id="KW-0732">Signal</keyword>
<dbReference type="EMBL" id="BLLK01000045">
    <property type="protein sequence ID" value="GFH50876.1"/>
    <property type="molecule type" value="Genomic_DNA"/>
</dbReference>
<dbReference type="Proteomes" id="UP001054902">
    <property type="component" value="Unassembled WGS sequence"/>
</dbReference>
<organism evidence="3 4">
    <name type="scientific">Chaetoceros tenuissimus</name>
    <dbReference type="NCBI Taxonomy" id="426638"/>
    <lineage>
        <taxon>Eukaryota</taxon>
        <taxon>Sar</taxon>
        <taxon>Stramenopiles</taxon>
        <taxon>Ochrophyta</taxon>
        <taxon>Bacillariophyta</taxon>
        <taxon>Coscinodiscophyceae</taxon>
        <taxon>Chaetocerotophycidae</taxon>
        <taxon>Chaetocerotales</taxon>
        <taxon>Chaetocerotaceae</taxon>
        <taxon>Chaetoceros</taxon>
    </lineage>
</organism>
<accession>A0AAD3CRJ5</accession>
<dbReference type="InterPro" id="IPR053021">
    <property type="entry name" value="Chloroplast_ADK"/>
</dbReference>
<dbReference type="PANTHER" id="PTHR35509">
    <property type="entry name" value="DOMAIN PROTEIN, PUTATIVE (DUF1995)-RELATED"/>
    <property type="match status" value="1"/>
</dbReference>
<protein>
    <recommendedName>
        <fullName evidence="2">DUF1995 domain-containing protein</fullName>
    </recommendedName>
</protein>